<dbReference type="GO" id="GO:0005886">
    <property type="term" value="C:plasma membrane"/>
    <property type="evidence" value="ECO:0007669"/>
    <property type="project" value="UniProtKB-SubCell"/>
</dbReference>
<evidence type="ECO:0000256" key="1">
    <source>
        <dbReference type="ARBA" id="ARBA00002523"/>
    </source>
</evidence>
<keyword evidence="6" id="KW-0325">Glycoprotein</keyword>
<evidence type="ECO:0000256" key="4">
    <source>
        <dbReference type="ARBA" id="ARBA00022622"/>
    </source>
</evidence>
<keyword evidence="5" id="KW-0472">Membrane</keyword>
<sequence>MWKKQTLSSGPDHSLGATPILAFGLMKITGNEQVTRNSLQQINTANRQVAKTLLEKVHVDRLAVQAQETGSATTDINELLKAAALEGAALAEVKRALKDTNPDITVAGLETAAPKKLTELFKADGSNAPEIWKVAKKTPVADITATGAKAKEIDAVTGIETLQATMSYYMRAKAAELKKLEAELKKLKEDKENKKAEISEEKECNKAEEDKNECRKKTGCTYDENKNKTKCTLKKR</sequence>
<evidence type="ECO:0000256" key="8">
    <source>
        <dbReference type="SAM" id="MobiDB-lite"/>
    </source>
</evidence>
<evidence type="ECO:0000313" key="9">
    <source>
        <dbReference type="EMBL" id="ARB50901.1"/>
    </source>
</evidence>
<dbReference type="SUPFAM" id="SSF58087">
    <property type="entry name" value="Variant surface glycoprotein (N-terminal domain)"/>
    <property type="match status" value="1"/>
</dbReference>
<dbReference type="AlphaFoldDB" id="A0A1V0FYI9"/>
<dbReference type="EMBL" id="KY404650">
    <property type="protein sequence ID" value="ARB50901.1"/>
    <property type="molecule type" value="Genomic_DNA"/>
</dbReference>
<comment type="function">
    <text evidence="1">VSG forms a coat on the surface of the parasite. The trypanosome evades the immune response of the host by expressing a series of antigenically distinct VSGs from an estimated 1000 VSG genes.</text>
</comment>
<evidence type="ECO:0000256" key="3">
    <source>
        <dbReference type="ARBA" id="ARBA00022475"/>
    </source>
</evidence>
<feature type="region of interest" description="Disordered" evidence="8">
    <location>
        <begin position="189"/>
        <end position="236"/>
    </location>
</feature>
<dbReference type="Gene3D" id="1.10.470.10">
    <property type="entry name" value="Variant Surface Glycoprotein, subunit A, domain 2"/>
    <property type="match status" value="1"/>
</dbReference>
<proteinExistence type="predicted"/>
<evidence type="ECO:0000256" key="7">
    <source>
        <dbReference type="ARBA" id="ARBA00023288"/>
    </source>
</evidence>
<evidence type="ECO:0000256" key="6">
    <source>
        <dbReference type="ARBA" id="ARBA00023180"/>
    </source>
</evidence>
<feature type="compositionally biased region" description="Basic and acidic residues" evidence="8">
    <location>
        <begin position="189"/>
        <end position="216"/>
    </location>
</feature>
<keyword evidence="3" id="KW-1003">Cell membrane</keyword>
<name>A0A1V0FYI9_9TRYP</name>
<protein>
    <submittedName>
        <fullName evidence="9">Variant surface glycoprotein</fullName>
    </submittedName>
</protein>
<accession>A0A1V0FYI9</accession>
<dbReference type="GO" id="GO:0098552">
    <property type="term" value="C:side of membrane"/>
    <property type="evidence" value="ECO:0007669"/>
    <property type="project" value="UniProtKB-KW"/>
</dbReference>
<keyword evidence="7" id="KW-0449">Lipoprotein</keyword>
<organism evidence="9">
    <name type="scientific">Trypanosoma brucei</name>
    <dbReference type="NCBI Taxonomy" id="5691"/>
    <lineage>
        <taxon>Eukaryota</taxon>
        <taxon>Discoba</taxon>
        <taxon>Euglenozoa</taxon>
        <taxon>Kinetoplastea</taxon>
        <taxon>Metakinetoplastina</taxon>
        <taxon>Trypanosomatida</taxon>
        <taxon>Trypanosomatidae</taxon>
        <taxon>Trypanosoma</taxon>
    </lineage>
</organism>
<keyword evidence="4" id="KW-0336">GPI-anchor</keyword>
<evidence type="ECO:0000256" key="5">
    <source>
        <dbReference type="ARBA" id="ARBA00023136"/>
    </source>
</evidence>
<dbReference type="InterPro" id="IPR027446">
    <property type="entry name" value="VSG_C_dom_sf"/>
</dbReference>
<comment type="subcellular location">
    <subcellularLocation>
        <location evidence="2">Cell membrane</location>
        <topology evidence="2">Lipid-anchor</topology>
        <topology evidence="2">GPI-anchor</topology>
    </subcellularLocation>
</comment>
<evidence type="ECO:0000256" key="2">
    <source>
        <dbReference type="ARBA" id="ARBA00004609"/>
    </source>
</evidence>
<dbReference type="Gene3D" id="3.90.150.10">
    <property type="entry name" value="Variant Surface Glycoprotein, subunit A domain 1"/>
    <property type="match status" value="1"/>
</dbReference>
<dbReference type="SUPFAM" id="SSF118251">
    <property type="entry name" value="Variant surface glycoprotein MITAT 1.2, VSG 221, C-terminal domain"/>
    <property type="match status" value="1"/>
</dbReference>
<reference evidence="9" key="1">
    <citation type="submission" date="2016-12" db="EMBL/GenBank/DDBJ databases">
        <title>Extending the VSGnome of Trypanosoma brucei strain TREU927.</title>
        <authorList>
            <person name="Cross G.A."/>
        </authorList>
    </citation>
    <scope>NUCLEOTIDE SEQUENCE</scope>
    <source>
        <strain evidence="9">Tb927.99.2020</strain>
    </source>
</reference>